<feature type="transmembrane region" description="Helical" evidence="6">
    <location>
        <begin position="331"/>
        <end position="352"/>
    </location>
</feature>
<dbReference type="AlphaFoldDB" id="A0A838BQX3"/>
<evidence type="ECO:0000313" key="8">
    <source>
        <dbReference type="EMBL" id="MBA1157333.1"/>
    </source>
</evidence>
<reference evidence="8 9" key="1">
    <citation type="submission" date="2020-07" db="EMBL/GenBank/DDBJ databases">
        <title>Draft genome and description of Microvirga mediterraneensis Marseille-Q2068 sp. nov.</title>
        <authorList>
            <person name="Boxberger M."/>
        </authorList>
    </citation>
    <scope>NUCLEOTIDE SEQUENCE [LARGE SCALE GENOMIC DNA]</scope>
    <source>
        <strain evidence="8 9">Marseille-Q2068</strain>
    </source>
</reference>
<organism evidence="8 9">
    <name type="scientific">Microvirga mediterraneensis</name>
    <dbReference type="NCBI Taxonomy" id="2754695"/>
    <lineage>
        <taxon>Bacteria</taxon>
        <taxon>Pseudomonadati</taxon>
        <taxon>Pseudomonadota</taxon>
        <taxon>Alphaproteobacteria</taxon>
        <taxon>Hyphomicrobiales</taxon>
        <taxon>Methylobacteriaceae</taxon>
        <taxon>Microvirga</taxon>
    </lineage>
</organism>
<keyword evidence="2" id="KW-1003">Cell membrane</keyword>
<feature type="transmembrane region" description="Helical" evidence="6">
    <location>
        <begin position="72"/>
        <end position="91"/>
    </location>
</feature>
<feature type="transmembrane region" description="Helical" evidence="6">
    <location>
        <begin position="205"/>
        <end position="228"/>
    </location>
</feature>
<feature type="transmembrane region" description="Helical" evidence="6">
    <location>
        <begin position="358"/>
        <end position="381"/>
    </location>
</feature>
<evidence type="ECO:0000256" key="5">
    <source>
        <dbReference type="ARBA" id="ARBA00023136"/>
    </source>
</evidence>
<dbReference type="CDD" id="cd17324">
    <property type="entry name" value="MFS_NepI_like"/>
    <property type="match status" value="1"/>
</dbReference>
<feature type="transmembrane region" description="Helical" evidence="6">
    <location>
        <begin position="39"/>
        <end position="60"/>
    </location>
</feature>
<dbReference type="Proteomes" id="UP000572984">
    <property type="component" value="Unassembled WGS sequence"/>
</dbReference>
<keyword evidence="3 6" id="KW-0812">Transmembrane</keyword>
<evidence type="ECO:0000256" key="6">
    <source>
        <dbReference type="SAM" id="Phobius"/>
    </source>
</evidence>
<feature type="transmembrane region" description="Helical" evidence="6">
    <location>
        <begin position="162"/>
        <end position="184"/>
    </location>
</feature>
<dbReference type="SUPFAM" id="SSF103473">
    <property type="entry name" value="MFS general substrate transporter"/>
    <property type="match status" value="1"/>
</dbReference>
<dbReference type="InterPro" id="IPR011701">
    <property type="entry name" value="MFS"/>
</dbReference>
<evidence type="ECO:0000313" key="9">
    <source>
        <dbReference type="Proteomes" id="UP000572984"/>
    </source>
</evidence>
<dbReference type="PANTHER" id="PTHR43124">
    <property type="entry name" value="PURINE EFFLUX PUMP PBUE"/>
    <property type="match status" value="1"/>
</dbReference>
<protein>
    <submittedName>
        <fullName evidence="8">MFS transporter</fullName>
    </submittedName>
</protein>
<gene>
    <name evidence="8" type="ORF">H0S73_14460</name>
</gene>
<feature type="transmembrane region" description="Helical" evidence="6">
    <location>
        <begin position="97"/>
        <end position="119"/>
    </location>
</feature>
<accession>A0A838BQX3</accession>
<dbReference type="GO" id="GO:0005886">
    <property type="term" value="C:plasma membrane"/>
    <property type="evidence" value="ECO:0007669"/>
    <property type="project" value="UniProtKB-SubCell"/>
</dbReference>
<evidence type="ECO:0000259" key="7">
    <source>
        <dbReference type="PROSITE" id="PS50850"/>
    </source>
</evidence>
<keyword evidence="5 6" id="KW-0472">Membrane</keyword>
<feature type="domain" description="Major facilitator superfamily (MFS) profile" evidence="7">
    <location>
        <begin position="6"/>
        <end position="389"/>
    </location>
</feature>
<dbReference type="InterPro" id="IPR036259">
    <property type="entry name" value="MFS_trans_sf"/>
</dbReference>
<keyword evidence="4 6" id="KW-1133">Transmembrane helix</keyword>
<comment type="subcellular location">
    <subcellularLocation>
        <location evidence="1">Cell membrane</location>
        <topology evidence="1">Multi-pass membrane protein</topology>
    </subcellularLocation>
</comment>
<dbReference type="RefSeq" id="WP_181052812.1">
    <property type="nucleotide sequence ID" value="NZ_JACDXJ010000001.1"/>
</dbReference>
<evidence type="ECO:0000256" key="3">
    <source>
        <dbReference type="ARBA" id="ARBA00022692"/>
    </source>
</evidence>
<dbReference type="PROSITE" id="PS50850">
    <property type="entry name" value="MFS"/>
    <property type="match status" value="1"/>
</dbReference>
<name>A0A838BQX3_9HYPH</name>
<sequence>MSSRNLILILATSGFASTFSGRAVEPMVGIIARDLSSDPQTIALLSAAFALPYAFIQPVLGPIGDALGKERVMKVALSILFLALACSAFAPNAATLFTLRIIAGAAAGGAVPLSIALIGDRVEMAQRQIALSRYLVAVIIGQLAGSSLAGLLAEWIGWRGVFGLSTIMMALALTATVIGFRGALPGGRFDPRAAILRYRAILSNPRALFLFGSVFVEAIALFGIFPYVAPLLEERGGGGAAQAGFAIGGFALGGLVYSALVTWMLRRLGIGRILLGGGFFAGAALLILGTGGGWKLDAAALLLMGLGFYMLHNTFQAQVTEVAPGARASAVALHAFSFFCGQALGVVLMGFGLRNIGLTASTGVAALVIVCVGVAAATVLGRTARPATDAKQ</sequence>
<feature type="transmembrane region" description="Helical" evidence="6">
    <location>
        <begin position="240"/>
        <end position="263"/>
    </location>
</feature>
<dbReference type="GO" id="GO:0022857">
    <property type="term" value="F:transmembrane transporter activity"/>
    <property type="evidence" value="ECO:0007669"/>
    <property type="project" value="InterPro"/>
</dbReference>
<feature type="transmembrane region" description="Helical" evidence="6">
    <location>
        <begin position="131"/>
        <end position="156"/>
    </location>
</feature>
<comment type="caution">
    <text evidence="8">The sequence shown here is derived from an EMBL/GenBank/DDBJ whole genome shotgun (WGS) entry which is preliminary data.</text>
</comment>
<feature type="transmembrane region" description="Helical" evidence="6">
    <location>
        <begin position="294"/>
        <end position="311"/>
    </location>
</feature>
<evidence type="ECO:0000256" key="2">
    <source>
        <dbReference type="ARBA" id="ARBA00022475"/>
    </source>
</evidence>
<dbReference type="Gene3D" id="1.20.1250.20">
    <property type="entry name" value="MFS general substrate transporter like domains"/>
    <property type="match status" value="1"/>
</dbReference>
<dbReference type="InterPro" id="IPR020846">
    <property type="entry name" value="MFS_dom"/>
</dbReference>
<feature type="transmembrane region" description="Helical" evidence="6">
    <location>
        <begin position="270"/>
        <end position="288"/>
    </location>
</feature>
<dbReference type="Pfam" id="PF07690">
    <property type="entry name" value="MFS_1"/>
    <property type="match status" value="1"/>
</dbReference>
<evidence type="ECO:0000256" key="1">
    <source>
        <dbReference type="ARBA" id="ARBA00004651"/>
    </source>
</evidence>
<keyword evidence="9" id="KW-1185">Reference proteome</keyword>
<dbReference type="PANTHER" id="PTHR43124:SF3">
    <property type="entry name" value="CHLORAMPHENICOL EFFLUX PUMP RV0191"/>
    <property type="match status" value="1"/>
</dbReference>
<proteinExistence type="predicted"/>
<dbReference type="EMBL" id="JACDXJ010000001">
    <property type="protein sequence ID" value="MBA1157333.1"/>
    <property type="molecule type" value="Genomic_DNA"/>
</dbReference>
<evidence type="ECO:0000256" key="4">
    <source>
        <dbReference type="ARBA" id="ARBA00022989"/>
    </source>
</evidence>
<dbReference type="InterPro" id="IPR050189">
    <property type="entry name" value="MFS_Efflux_Transporters"/>
</dbReference>